<evidence type="ECO:0000256" key="6">
    <source>
        <dbReference type="SAM" id="MobiDB-lite"/>
    </source>
</evidence>
<accession>A0A8T3CR69</accession>
<feature type="transmembrane region" description="Helical" evidence="7">
    <location>
        <begin position="109"/>
        <end position="127"/>
    </location>
</feature>
<dbReference type="GO" id="GO:0016020">
    <property type="term" value="C:membrane"/>
    <property type="evidence" value="ECO:0007669"/>
    <property type="project" value="UniProtKB-SubCell"/>
</dbReference>
<feature type="transmembrane region" description="Helical" evidence="7">
    <location>
        <begin position="212"/>
        <end position="239"/>
    </location>
</feature>
<keyword evidence="3 7" id="KW-0812">Transmembrane</keyword>
<evidence type="ECO:0000313" key="9">
    <source>
        <dbReference type="Proteomes" id="UP000829720"/>
    </source>
</evidence>
<organism evidence="8 9">
    <name type="scientific">Albula goreensis</name>
    <dbReference type="NCBI Taxonomy" id="1534307"/>
    <lineage>
        <taxon>Eukaryota</taxon>
        <taxon>Metazoa</taxon>
        <taxon>Chordata</taxon>
        <taxon>Craniata</taxon>
        <taxon>Vertebrata</taxon>
        <taxon>Euteleostomi</taxon>
        <taxon>Actinopterygii</taxon>
        <taxon>Neopterygii</taxon>
        <taxon>Teleostei</taxon>
        <taxon>Albuliformes</taxon>
        <taxon>Albulidae</taxon>
        <taxon>Albula</taxon>
    </lineage>
</organism>
<evidence type="ECO:0000256" key="7">
    <source>
        <dbReference type="SAM" id="Phobius"/>
    </source>
</evidence>
<evidence type="ECO:0000256" key="3">
    <source>
        <dbReference type="ARBA" id="ARBA00022692"/>
    </source>
</evidence>
<comment type="similarity">
    <text evidence="2">Belongs to the MS4A family.</text>
</comment>
<name>A0A8T3CR69_9TELE</name>
<evidence type="ECO:0000256" key="1">
    <source>
        <dbReference type="ARBA" id="ARBA00004141"/>
    </source>
</evidence>
<dbReference type="PANTHER" id="PTHR23320:SF125">
    <property type="entry name" value="TRANSMEMBRANE PROTEIN 176L.1-RELATED"/>
    <property type="match status" value="1"/>
</dbReference>
<keyword evidence="5 7" id="KW-0472">Membrane</keyword>
<dbReference type="InterPro" id="IPR030417">
    <property type="entry name" value="MS4A"/>
</dbReference>
<keyword evidence="4 7" id="KW-1133">Transmembrane helix</keyword>
<dbReference type="PANTHER" id="PTHR23320">
    <property type="entry name" value="MEMBRANE-SPANNING 4-DOMAINS SUBFAMILY A MS4A -RELATED"/>
    <property type="match status" value="1"/>
</dbReference>
<sequence>MLESLHLGEGLPGNKQGRPILSAVFQRRGELHSRLTGCWEVHTSVGPLLSPSSGSSTSLTKHQQDGLKKLQNGNHSALGTVQIMVGLFTIGLGPVLFNVCQSRMFWNGAPFWLGALFICAGVMNILGQWFPSPCLVLLTVIMNLASACLAVTAIVLYALDMGDGLNIVWRCRSPFHQRDSWESTQAPSPEKLKNYEICHNLRPIVQMIAGGIYSVLIILAILQLCVSISTAVLGVKAICKSKREEKPKPDPELYQPLLEEVTTSPTK</sequence>
<dbReference type="EMBL" id="JAERUA010000020">
    <property type="protein sequence ID" value="KAI1886052.1"/>
    <property type="molecule type" value="Genomic_DNA"/>
</dbReference>
<keyword evidence="9" id="KW-1185">Reference proteome</keyword>
<proteinExistence type="inferred from homology"/>
<dbReference type="Pfam" id="PF04103">
    <property type="entry name" value="CD20"/>
    <property type="match status" value="1"/>
</dbReference>
<dbReference type="InterPro" id="IPR007237">
    <property type="entry name" value="CD20-like"/>
</dbReference>
<feature type="transmembrane region" description="Helical" evidence="7">
    <location>
        <begin position="134"/>
        <end position="159"/>
    </location>
</feature>
<evidence type="ECO:0000256" key="5">
    <source>
        <dbReference type="ARBA" id="ARBA00023136"/>
    </source>
</evidence>
<dbReference type="Proteomes" id="UP000829720">
    <property type="component" value="Unassembled WGS sequence"/>
</dbReference>
<feature type="transmembrane region" description="Helical" evidence="7">
    <location>
        <begin position="77"/>
        <end position="97"/>
    </location>
</feature>
<evidence type="ECO:0000256" key="2">
    <source>
        <dbReference type="ARBA" id="ARBA00009565"/>
    </source>
</evidence>
<gene>
    <name evidence="8" type="ORF">AGOR_G00210060</name>
</gene>
<evidence type="ECO:0000256" key="4">
    <source>
        <dbReference type="ARBA" id="ARBA00022989"/>
    </source>
</evidence>
<comment type="subcellular location">
    <subcellularLocation>
        <location evidence="1">Membrane</location>
        <topology evidence="1">Multi-pass membrane protein</topology>
    </subcellularLocation>
</comment>
<protein>
    <submittedName>
        <fullName evidence="8">Uncharacterized protein</fullName>
    </submittedName>
</protein>
<reference evidence="8" key="1">
    <citation type="submission" date="2021-01" db="EMBL/GenBank/DDBJ databases">
        <authorList>
            <person name="Zahm M."/>
            <person name="Roques C."/>
            <person name="Cabau C."/>
            <person name="Klopp C."/>
            <person name="Donnadieu C."/>
            <person name="Jouanno E."/>
            <person name="Lampietro C."/>
            <person name="Louis A."/>
            <person name="Herpin A."/>
            <person name="Echchiki A."/>
            <person name="Berthelot C."/>
            <person name="Parey E."/>
            <person name="Roest-Crollius H."/>
            <person name="Braasch I."/>
            <person name="Postlethwait J."/>
            <person name="Bobe J."/>
            <person name="Montfort J."/>
            <person name="Bouchez O."/>
            <person name="Begum T."/>
            <person name="Mejri S."/>
            <person name="Adams A."/>
            <person name="Chen W.-J."/>
            <person name="Guiguen Y."/>
        </authorList>
    </citation>
    <scope>NUCLEOTIDE SEQUENCE</scope>
    <source>
        <tissue evidence="8">Blood</tissue>
    </source>
</reference>
<dbReference type="OrthoDB" id="8951938at2759"/>
<evidence type="ECO:0000313" key="8">
    <source>
        <dbReference type="EMBL" id="KAI1886052.1"/>
    </source>
</evidence>
<comment type="caution">
    <text evidence="8">The sequence shown here is derived from an EMBL/GenBank/DDBJ whole genome shotgun (WGS) entry which is preliminary data.</text>
</comment>
<feature type="region of interest" description="Disordered" evidence="6">
    <location>
        <begin position="243"/>
        <end position="267"/>
    </location>
</feature>
<dbReference type="AlphaFoldDB" id="A0A8T3CR69"/>